<accession>A0A1H3NVK0</accession>
<sequence>MRVLKLAAAIMFAAVFVVGAPSAASASGGDSVAGASPVRVQMSAAAAAAQCSTYRVESIANNLPIRVAAQHTAALHTVAQKGYRYNCTGWYVLGDRYTACGVTNANGWLELDFGGAWRYTYMTCLKDV</sequence>
<keyword evidence="1" id="KW-0732">Signal</keyword>
<dbReference type="OrthoDB" id="3695382at2"/>
<evidence type="ECO:0000313" key="3">
    <source>
        <dbReference type="Proteomes" id="UP000199632"/>
    </source>
</evidence>
<organism evidence="2 3">
    <name type="scientific">Asanoa ishikariensis</name>
    <dbReference type="NCBI Taxonomy" id="137265"/>
    <lineage>
        <taxon>Bacteria</taxon>
        <taxon>Bacillati</taxon>
        <taxon>Actinomycetota</taxon>
        <taxon>Actinomycetes</taxon>
        <taxon>Micromonosporales</taxon>
        <taxon>Micromonosporaceae</taxon>
        <taxon>Asanoa</taxon>
    </lineage>
</organism>
<dbReference type="AlphaFoldDB" id="A0A1H3NVK0"/>
<reference evidence="3" key="1">
    <citation type="submission" date="2016-10" db="EMBL/GenBank/DDBJ databases">
        <authorList>
            <person name="Varghese N."/>
            <person name="Submissions S."/>
        </authorList>
    </citation>
    <scope>NUCLEOTIDE SEQUENCE [LARGE SCALE GENOMIC DNA]</scope>
    <source>
        <strain evidence="3">DSM 44718</strain>
    </source>
</reference>
<protein>
    <recommendedName>
        <fullName evidence="4">SH3 domain-containing protein</fullName>
    </recommendedName>
</protein>
<proteinExistence type="predicted"/>
<gene>
    <name evidence="2" type="ORF">SAMN05421684_2370</name>
</gene>
<dbReference type="Proteomes" id="UP000199632">
    <property type="component" value="Unassembled WGS sequence"/>
</dbReference>
<evidence type="ECO:0008006" key="4">
    <source>
        <dbReference type="Google" id="ProtNLM"/>
    </source>
</evidence>
<name>A0A1H3NVK0_9ACTN</name>
<keyword evidence="3" id="KW-1185">Reference proteome</keyword>
<dbReference type="EMBL" id="FNQB01000001">
    <property type="protein sequence ID" value="SDY92931.1"/>
    <property type="molecule type" value="Genomic_DNA"/>
</dbReference>
<feature type="signal peptide" evidence="1">
    <location>
        <begin position="1"/>
        <end position="26"/>
    </location>
</feature>
<evidence type="ECO:0000256" key="1">
    <source>
        <dbReference type="SAM" id="SignalP"/>
    </source>
</evidence>
<evidence type="ECO:0000313" key="2">
    <source>
        <dbReference type="EMBL" id="SDY92931.1"/>
    </source>
</evidence>
<dbReference type="RefSeq" id="WP_143049730.1">
    <property type="nucleotide sequence ID" value="NZ_BOND01000026.1"/>
</dbReference>
<feature type="chain" id="PRO_5011587068" description="SH3 domain-containing protein" evidence="1">
    <location>
        <begin position="27"/>
        <end position="128"/>
    </location>
</feature>